<feature type="compositionally biased region" description="Low complexity" evidence="4">
    <location>
        <begin position="318"/>
        <end position="335"/>
    </location>
</feature>
<sequence length="335" mass="34978">MDMITAAIASVRFGRANARRITGSGAWAMRFPPIAVLGFHVVLRGEGWLITADADPVPLRAGDMVFTAALTEHGLAHAPCRLDEAPPFVFEHRPEPLGTADFEFLCGAYGLDGRPPALLRRLPGVVALTLDNDRNPGLRALVDMLVADHDARGPEAGRAALVDLVIVHALRHLQEQGVPAAVEPGVAAALRAIHERPEHPWTVPELSAVAGMSRTSFARRFGAAVGTTPMAYLTDWRLSTGARLLRQTGTPLAGIARRVGYATEFGFAAAFRRHYGVPPGRFRSEAAAPEPAAPGPAGLTPAGLTPAGPTPAAPGPVGPASAGPAPVVRPVGAGR</sequence>
<name>A0ABN0UKA3_9ACTN</name>
<evidence type="ECO:0000256" key="3">
    <source>
        <dbReference type="ARBA" id="ARBA00023163"/>
    </source>
</evidence>
<dbReference type="PROSITE" id="PS00041">
    <property type="entry name" value="HTH_ARAC_FAMILY_1"/>
    <property type="match status" value="1"/>
</dbReference>
<keyword evidence="3" id="KW-0804">Transcription</keyword>
<evidence type="ECO:0000313" key="6">
    <source>
        <dbReference type="EMBL" id="GAA0253426.1"/>
    </source>
</evidence>
<dbReference type="RefSeq" id="WP_344650687.1">
    <property type="nucleotide sequence ID" value="NZ_BAAAGX010000016.1"/>
</dbReference>
<evidence type="ECO:0000256" key="4">
    <source>
        <dbReference type="SAM" id="MobiDB-lite"/>
    </source>
</evidence>
<dbReference type="Gene3D" id="1.10.10.60">
    <property type="entry name" value="Homeodomain-like"/>
    <property type="match status" value="2"/>
</dbReference>
<dbReference type="Pfam" id="PF12852">
    <property type="entry name" value="Cupin_6"/>
    <property type="match status" value="1"/>
</dbReference>
<evidence type="ECO:0000256" key="2">
    <source>
        <dbReference type="ARBA" id="ARBA00023125"/>
    </source>
</evidence>
<dbReference type="Proteomes" id="UP001500967">
    <property type="component" value="Unassembled WGS sequence"/>
</dbReference>
<proteinExistence type="predicted"/>
<dbReference type="InterPro" id="IPR018060">
    <property type="entry name" value="HTH_AraC"/>
</dbReference>
<dbReference type="InterPro" id="IPR011051">
    <property type="entry name" value="RmlC_Cupin_sf"/>
</dbReference>
<dbReference type="SUPFAM" id="SSF46689">
    <property type="entry name" value="Homeodomain-like"/>
    <property type="match status" value="2"/>
</dbReference>
<dbReference type="PANTHER" id="PTHR46796">
    <property type="entry name" value="HTH-TYPE TRANSCRIPTIONAL ACTIVATOR RHAS-RELATED"/>
    <property type="match status" value="1"/>
</dbReference>
<dbReference type="InterPro" id="IPR050204">
    <property type="entry name" value="AraC_XylS_family_regulators"/>
</dbReference>
<dbReference type="SUPFAM" id="SSF51182">
    <property type="entry name" value="RmlC-like cupins"/>
    <property type="match status" value="1"/>
</dbReference>
<organism evidence="6 7">
    <name type="scientific">Cryptosporangium japonicum</name>
    <dbReference type="NCBI Taxonomy" id="80872"/>
    <lineage>
        <taxon>Bacteria</taxon>
        <taxon>Bacillati</taxon>
        <taxon>Actinomycetota</taxon>
        <taxon>Actinomycetes</taxon>
        <taxon>Cryptosporangiales</taxon>
        <taxon>Cryptosporangiaceae</taxon>
        <taxon>Cryptosporangium</taxon>
    </lineage>
</organism>
<dbReference type="Pfam" id="PF12833">
    <property type="entry name" value="HTH_18"/>
    <property type="match status" value="1"/>
</dbReference>
<dbReference type="PROSITE" id="PS01124">
    <property type="entry name" value="HTH_ARAC_FAMILY_2"/>
    <property type="match status" value="1"/>
</dbReference>
<dbReference type="SMART" id="SM00342">
    <property type="entry name" value="HTH_ARAC"/>
    <property type="match status" value="1"/>
</dbReference>
<keyword evidence="2" id="KW-0238">DNA-binding</keyword>
<dbReference type="PANTHER" id="PTHR46796:SF13">
    <property type="entry name" value="HTH-TYPE TRANSCRIPTIONAL ACTIVATOR RHAS"/>
    <property type="match status" value="1"/>
</dbReference>
<feature type="compositionally biased region" description="Low complexity" evidence="4">
    <location>
        <begin position="285"/>
        <end position="307"/>
    </location>
</feature>
<feature type="region of interest" description="Disordered" evidence="4">
    <location>
        <begin position="282"/>
        <end position="335"/>
    </location>
</feature>
<dbReference type="EMBL" id="BAAAGX010000016">
    <property type="protein sequence ID" value="GAA0253426.1"/>
    <property type="molecule type" value="Genomic_DNA"/>
</dbReference>
<keyword evidence="1" id="KW-0805">Transcription regulation</keyword>
<reference evidence="6 7" key="1">
    <citation type="journal article" date="2019" name="Int. J. Syst. Evol. Microbiol.">
        <title>The Global Catalogue of Microorganisms (GCM) 10K type strain sequencing project: providing services to taxonomists for standard genome sequencing and annotation.</title>
        <authorList>
            <consortium name="The Broad Institute Genomics Platform"/>
            <consortium name="The Broad Institute Genome Sequencing Center for Infectious Disease"/>
            <person name="Wu L."/>
            <person name="Ma J."/>
        </authorList>
    </citation>
    <scope>NUCLEOTIDE SEQUENCE [LARGE SCALE GENOMIC DNA]</scope>
    <source>
        <strain evidence="6 7">JCM 10425</strain>
    </source>
</reference>
<dbReference type="InterPro" id="IPR032783">
    <property type="entry name" value="AraC_lig"/>
</dbReference>
<evidence type="ECO:0000259" key="5">
    <source>
        <dbReference type="PROSITE" id="PS01124"/>
    </source>
</evidence>
<comment type="caution">
    <text evidence="6">The sequence shown here is derived from an EMBL/GenBank/DDBJ whole genome shotgun (WGS) entry which is preliminary data.</text>
</comment>
<evidence type="ECO:0000313" key="7">
    <source>
        <dbReference type="Proteomes" id="UP001500967"/>
    </source>
</evidence>
<feature type="domain" description="HTH araC/xylS-type" evidence="5">
    <location>
        <begin position="187"/>
        <end position="285"/>
    </location>
</feature>
<dbReference type="InterPro" id="IPR009057">
    <property type="entry name" value="Homeodomain-like_sf"/>
</dbReference>
<accession>A0ABN0UKA3</accession>
<evidence type="ECO:0000256" key="1">
    <source>
        <dbReference type="ARBA" id="ARBA00023015"/>
    </source>
</evidence>
<feature type="compositionally biased region" description="Pro residues" evidence="4">
    <location>
        <begin position="308"/>
        <end position="317"/>
    </location>
</feature>
<keyword evidence="7" id="KW-1185">Reference proteome</keyword>
<gene>
    <name evidence="6" type="ORF">GCM10009539_43290</name>
</gene>
<protein>
    <submittedName>
        <fullName evidence="6">AraC family transcriptional regulator</fullName>
    </submittedName>
</protein>
<dbReference type="InterPro" id="IPR018062">
    <property type="entry name" value="HTH_AraC-typ_CS"/>
</dbReference>